<evidence type="ECO:0000256" key="6">
    <source>
        <dbReference type="ARBA" id="ARBA00022989"/>
    </source>
</evidence>
<dbReference type="PROSITE" id="PS00211">
    <property type="entry name" value="ABC_TRANSPORTER_1"/>
    <property type="match status" value="1"/>
</dbReference>
<keyword evidence="4" id="KW-0547">Nucleotide-binding</keyword>
<dbReference type="STRING" id="229921.ADN01_11335"/>
<dbReference type="InterPro" id="IPR027417">
    <property type="entry name" value="P-loop_NTPase"/>
</dbReference>
<gene>
    <name evidence="11" type="ORF">ADN01_11335</name>
</gene>
<dbReference type="PATRIC" id="fig|229921.5.peg.1490"/>
<evidence type="ECO:0000256" key="2">
    <source>
        <dbReference type="ARBA" id="ARBA00022448"/>
    </source>
</evidence>
<dbReference type="Proteomes" id="UP000050501">
    <property type="component" value="Unassembled WGS sequence"/>
</dbReference>
<name>A0A0N8GPF0_9CHLR</name>
<dbReference type="GO" id="GO:0016887">
    <property type="term" value="F:ATP hydrolysis activity"/>
    <property type="evidence" value="ECO:0007669"/>
    <property type="project" value="InterPro"/>
</dbReference>
<proteinExistence type="predicted"/>
<evidence type="ECO:0000256" key="5">
    <source>
        <dbReference type="ARBA" id="ARBA00022840"/>
    </source>
</evidence>
<comment type="subcellular location">
    <subcellularLocation>
        <location evidence="1">Cell membrane</location>
        <topology evidence="1">Multi-pass membrane protein</topology>
    </subcellularLocation>
</comment>
<feature type="transmembrane region" description="Helical" evidence="8">
    <location>
        <begin position="284"/>
        <end position="304"/>
    </location>
</feature>
<dbReference type="OrthoDB" id="9762778at2"/>
<keyword evidence="12" id="KW-1185">Reference proteome</keyword>
<dbReference type="GO" id="GO:0005524">
    <property type="term" value="F:ATP binding"/>
    <property type="evidence" value="ECO:0007669"/>
    <property type="project" value="UniProtKB-KW"/>
</dbReference>
<dbReference type="InterPro" id="IPR003439">
    <property type="entry name" value="ABC_transporter-like_ATP-bd"/>
</dbReference>
<dbReference type="InterPro" id="IPR036640">
    <property type="entry name" value="ABC1_TM_sf"/>
</dbReference>
<dbReference type="GO" id="GO:0015421">
    <property type="term" value="F:ABC-type oligopeptide transporter activity"/>
    <property type="evidence" value="ECO:0007669"/>
    <property type="project" value="TreeGrafter"/>
</dbReference>
<evidence type="ECO:0000256" key="4">
    <source>
        <dbReference type="ARBA" id="ARBA00022741"/>
    </source>
</evidence>
<feature type="transmembrane region" description="Helical" evidence="8">
    <location>
        <begin position="175"/>
        <end position="193"/>
    </location>
</feature>
<organism evidence="11 12">
    <name type="scientific">Levilinea saccharolytica</name>
    <dbReference type="NCBI Taxonomy" id="229921"/>
    <lineage>
        <taxon>Bacteria</taxon>
        <taxon>Bacillati</taxon>
        <taxon>Chloroflexota</taxon>
        <taxon>Anaerolineae</taxon>
        <taxon>Anaerolineales</taxon>
        <taxon>Anaerolineaceae</taxon>
        <taxon>Levilinea</taxon>
    </lineage>
</organism>
<keyword evidence="2" id="KW-0813">Transport</keyword>
<dbReference type="EMBL" id="LGCM01000039">
    <property type="protein sequence ID" value="KPL80714.1"/>
    <property type="molecule type" value="Genomic_DNA"/>
</dbReference>
<dbReference type="PANTHER" id="PTHR43394">
    <property type="entry name" value="ATP-DEPENDENT PERMEASE MDL1, MITOCHONDRIAL"/>
    <property type="match status" value="1"/>
</dbReference>
<evidence type="ECO:0000313" key="11">
    <source>
        <dbReference type="EMBL" id="KPL80714.1"/>
    </source>
</evidence>
<dbReference type="Gene3D" id="3.40.50.300">
    <property type="entry name" value="P-loop containing nucleotide triphosphate hydrolases"/>
    <property type="match status" value="1"/>
</dbReference>
<evidence type="ECO:0000259" key="9">
    <source>
        <dbReference type="PROSITE" id="PS50893"/>
    </source>
</evidence>
<dbReference type="SUPFAM" id="SSF90123">
    <property type="entry name" value="ABC transporter transmembrane region"/>
    <property type="match status" value="1"/>
</dbReference>
<dbReference type="Gene3D" id="1.20.1560.10">
    <property type="entry name" value="ABC transporter type 1, transmembrane domain"/>
    <property type="match status" value="1"/>
</dbReference>
<evidence type="ECO:0000313" key="12">
    <source>
        <dbReference type="Proteomes" id="UP000050501"/>
    </source>
</evidence>
<keyword evidence="6 8" id="KW-1133">Transmembrane helix</keyword>
<dbReference type="PROSITE" id="PS50929">
    <property type="entry name" value="ABC_TM1F"/>
    <property type="match status" value="1"/>
</dbReference>
<dbReference type="InterPro" id="IPR039421">
    <property type="entry name" value="Type_1_exporter"/>
</dbReference>
<feature type="transmembrane region" description="Helical" evidence="8">
    <location>
        <begin position="76"/>
        <end position="96"/>
    </location>
</feature>
<reference evidence="11 12" key="1">
    <citation type="submission" date="2015-07" db="EMBL/GenBank/DDBJ databases">
        <title>Genome sequence of Levilinea saccharolytica DSM 16555.</title>
        <authorList>
            <person name="Hemp J."/>
            <person name="Ward L.M."/>
            <person name="Pace L.A."/>
            <person name="Fischer W.W."/>
        </authorList>
    </citation>
    <scope>NUCLEOTIDE SEQUENCE [LARGE SCALE GENOMIC DNA]</scope>
    <source>
        <strain evidence="11 12">KIBI-1</strain>
    </source>
</reference>
<dbReference type="SMART" id="SM00382">
    <property type="entry name" value="AAA"/>
    <property type="match status" value="1"/>
</dbReference>
<feature type="domain" description="ABC transporter" evidence="9">
    <location>
        <begin position="352"/>
        <end position="587"/>
    </location>
</feature>
<dbReference type="AlphaFoldDB" id="A0A0N8GPF0"/>
<protein>
    <submittedName>
        <fullName evidence="11">ABC transporter</fullName>
    </submittedName>
</protein>
<dbReference type="PROSITE" id="PS50893">
    <property type="entry name" value="ABC_TRANSPORTER_2"/>
    <property type="match status" value="1"/>
</dbReference>
<dbReference type="GO" id="GO:0005886">
    <property type="term" value="C:plasma membrane"/>
    <property type="evidence" value="ECO:0007669"/>
    <property type="project" value="UniProtKB-SubCell"/>
</dbReference>
<dbReference type="PANTHER" id="PTHR43394:SF1">
    <property type="entry name" value="ATP-BINDING CASSETTE SUB-FAMILY B MEMBER 10, MITOCHONDRIAL"/>
    <property type="match status" value="1"/>
</dbReference>
<dbReference type="FunFam" id="3.40.50.300:FF:000287">
    <property type="entry name" value="Multidrug ABC transporter ATP-binding protein"/>
    <property type="match status" value="1"/>
</dbReference>
<feature type="transmembrane region" description="Helical" evidence="8">
    <location>
        <begin position="252"/>
        <end position="278"/>
    </location>
</feature>
<dbReference type="InterPro" id="IPR017871">
    <property type="entry name" value="ABC_transporter-like_CS"/>
</dbReference>
<dbReference type="Pfam" id="PF00005">
    <property type="entry name" value="ABC_tran"/>
    <property type="match status" value="1"/>
</dbReference>
<sequence>MSVNNYFEEEEFSAQFNGKTLRRILGLTAPHWKWVAGFLISILIVSGLDAVFTYISKLVIDQGILAADRARIYELLGMYAGLLVVQALFVLCFIYLVGILGERIRYDLRQKMFNHLQNLSLSYFSRTPVGWIMSRVTSDSDRVADLVTWGILDSTWAVMNILTSMIFMFVINWKLALIVLIILPILLVIAVEFRKRILVQFRNVRKFNSKITGAYNENITGVRVVKALGREGENMREFGGLTQEMYRSGYRAAWLSALFLPTVQLVSAFAVGAVIWYGGLQAQLGGISAGGIHAFVSYITFMMWPIQDLARVYAEIQHAIASAERMFSLIDTVPEVADRENAADPGSIYGDIEFDHVSFWYEDESQPVLKDFSLKVKRGETIALVGPTGGGKTTTVNLLARFYEPRSGAIRIGGQDYTSFSLHSIQSRIGIVLQTPHLFSGTIRENLRYGRLDSTDAEIEEAARLVGAHDFIMKYPKGYDEPVGESGNLLSVGQKQLISLARAVLARPEIFIMDEATSSVDTLTEALIQRGMQAIMQKCTSFVVAHRLSTIKRADRILVIEDGHISEMGSHNELLRLRGKYYQLYTRQFREQMTQTLDVFQSSPAQEALPAD</sequence>
<feature type="domain" description="ABC transmembrane type-1" evidence="10">
    <location>
        <begin position="39"/>
        <end position="318"/>
    </location>
</feature>
<keyword evidence="5" id="KW-0067">ATP-binding</keyword>
<keyword evidence="3 8" id="KW-0812">Transmembrane</keyword>
<dbReference type="CDD" id="cd18540">
    <property type="entry name" value="ABC_6TM_exporter_like"/>
    <property type="match status" value="1"/>
</dbReference>
<evidence type="ECO:0000256" key="1">
    <source>
        <dbReference type="ARBA" id="ARBA00004651"/>
    </source>
</evidence>
<accession>A0A0N8GPF0</accession>
<comment type="caution">
    <text evidence="11">The sequence shown here is derived from an EMBL/GenBank/DDBJ whole genome shotgun (WGS) entry which is preliminary data.</text>
</comment>
<dbReference type="Pfam" id="PF00664">
    <property type="entry name" value="ABC_membrane"/>
    <property type="match status" value="1"/>
</dbReference>
<feature type="transmembrane region" description="Helical" evidence="8">
    <location>
        <begin position="34"/>
        <end position="55"/>
    </location>
</feature>
<evidence type="ECO:0000259" key="10">
    <source>
        <dbReference type="PROSITE" id="PS50929"/>
    </source>
</evidence>
<evidence type="ECO:0000256" key="7">
    <source>
        <dbReference type="ARBA" id="ARBA00023136"/>
    </source>
</evidence>
<dbReference type="InterPro" id="IPR003593">
    <property type="entry name" value="AAA+_ATPase"/>
</dbReference>
<dbReference type="InterPro" id="IPR011527">
    <property type="entry name" value="ABC1_TM_dom"/>
</dbReference>
<keyword evidence="7 8" id="KW-0472">Membrane</keyword>
<dbReference type="SUPFAM" id="SSF52540">
    <property type="entry name" value="P-loop containing nucleoside triphosphate hydrolases"/>
    <property type="match status" value="1"/>
</dbReference>
<evidence type="ECO:0000256" key="3">
    <source>
        <dbReference type="ARBA" id="ARBA00022692"/>
    </source>
</evidence>
<evidence type="ECO:0000256" key="8">
    <source>
        <dbReference type="SAM" id="Phobius"/>
    </source>
</evidence>
<dbReference type="RefSeq" id="WP_082142689.1">
    <property type="nucleotide sequence ID" value="NZ_DF967974.1"/>
</dbReference>